<accession>A0A5P8E4N4</accession>
<dbReference type="Proteomes" id="UP000249375">
    <property type="component" value="Chromosome"/>
</dbReference>
<evidence type="ECO:0000313" key="4">
    <source>
        <dbReference type="Proteomes" id="UP000249375"/>
    </source>
</evidence>
<dbReference type="OrthoDB" id="9781559at2"/>
<dbReference type="Pfam" id="PF04015">
    <property type="entry name" value="DUF362"/>
    <property type="match status" value="1"/>
</dbReference>
<keyword evidence="1" id="KW-0732">Signal</keyword>
<name>A0A5P8E4N4_9BACT</name>
<dbReference type="EMBL" id="CP033459">
    <property type="protein sequence ID" value="QFQ11907.1"/>
    <property type="molecule type" value="Genomic_DNA"/>
</dbReference>
<proteinExistence type="predicted"/>
<feature type="chain" id="PRO_5024366115" evidence="1">
    <location>
        <begin position="20"/>
        <end position="314"/>
    </location>
</feature>
<dbReference type="KEGG" id="alq:C7Y71_002075"/>
<evidence type="ECO:0000313" key="3">
    <source>
        <dbReference type="EMBL" id="QFQ11907.1"/>
    </source>
</evidence>
<evidence type="ECO:0000259" key="2">
    <source>
        <dbReference type="Pfam" id="PF04015"/>
    </source>
</evidence>
<organism evidence="3 4">
    <name type="scientific">Pseudoprevotella muciniphila</name>
    <dbReference type="NCBI Taxonomy" id="2133944"/>
    <lineage>
        <taxon>Bacteria</taxon>
        <taxon>Pseudomonadati</taxon>
        <taxon>Bacteroidota</taxon>
        <taxon>Bacteroidia</taxon>
        <taxon>Bacteroidales</taxon>
        <taxon>Prevotellaceae</taxon>
        <taxon>Pseudoprevotella</taxon>
    </lineage>
</organism>
<dbReference type="RefSeq" id="WP_111897717.1">
    <property type="nucleotide sequence ID" value="NZ_CP033459.1"/>
</dbReference>
<dbReference type="Gene3D" id="3.40.50.11440">
    <property type="match status" value="1"/>
</dbReference>
<evidence type="ECO:0000256" key="1">
    <source>
        <dbReference type="SAM" id="SignalP"/>
    </source>
</evidence>
<sequence length="314" mass="34705">MKKVLSFLVLVLFFVGASAQSKVYFTKEITPESLLKLYKVLGVKVDGRVAVKISTGEGGNKHYLKPTLIRNLVDEVNGTIVECCTAYGGTRQDVSKHWETIHEHGFDSIFAVDIMDEYDQIRIPVQDKKHLKYDIVGGHLANYDWMINLAHFKGHAMGGFGGVLKNASIGVASTAGKTYIHTAGKVTDPSLLFQNLPEQDHFLESMAAAAQGVHNYMNGKVIYINVMNNMSVDCDCNGHPAKPELQDMGILISLDPVAVDQACLDKVFNYVGKPGDDNKPLIERINRQHGTYITDYAEKIGLGSKKYVLIDIDK</sequence>
<keyword evidence="4" id="KW-1185">Reference proteome</keyword>
<feature type="signal peptide" evidence="1">
    <location>
        <begin position="1"/>
        <end position="19"/>
    </location>
</feature>
<feature type="domain" description="DUF362" evidence="2">
    <location>
        <begin position="49"/>
        <end position="265"/>
    </location>
</feature>
<reference evidence="3 4" key="1">
    <citation type="submission" date="2018-11" db="EMBL/GenBank/DDBJ databases">
        <authorList>
            <person name="Na S.W."/>
            <person name="Baik M."/>
        </authorList>
    </citation>
    <scope>NUCLEOTIDE SEQUENCE [LARGE SCALE GENOMIC DNA]</scope>
    <source>
        <strain evidence="3 4">E39</strain>
    </source>
</reference>
<dbReference type="InterPro" id="IPR007160">
    <property type="entry name" value="DUF362"/>
</dbReference>
<protein>
    <submittedName>
        <fullName evidence="3">DUF362 domain-containing protein</fullName>
    </submittedName>
</protein>
<dbReference type="AlphaFoldDB" id="A0A5P8E4N4"/>
<gene>
    <name evidence="3" type="ORF">C7Y71_002075</name>
</gene>